<proteinExistence type="predicted"/>
<evidence type="ECO:0008006" key="3">
    <source>
        <dbReference type="Google" id="ProtNLM"/>
    </source>
</evidence>
<gene>
    <name evidence="1" type="ORF">SAMN04489859_101069</name>
</gene>
<dbReference type="EMBL" id="FODE01000010">
    <property type="protein sequence ID" value="SEN58947.1"/>
    <property type="molecule type" value="Genomic_DNA"/>
</dbReference>
<accession>A0A1H8HSA4</accession>
<dbReference type="Proteomes" id="UP000199054">
    <property type="component" value="Unassembled WGS sequence"/>
</dbReference>
<name>A0A1H8HSA4_9RHOB</name>
<organism evidence="1 2">
    <name type="scientific">Paracoccus alcaliphilus</name>
    <dbReference type="NCBI Taxonomy" id="34002"/>
    <lineage>
        <taxon>Bacteria</taxon>
        <taxon>Pseudomonadati</taxon>
        <taxon>Pseudomonadota</taxon>
        <taxon>Alphaproteobacteria</taxon>
        <taxon>Rhodobacterales</taxon>
        <taxon>Paracoccaceae</taxon>
        <taxon>Paracoccus</taxon>
    </lineage>
</organism>
<dbReference type="Gene3D" id="3.30.310.50">
    <property type="entry name" value="Alpha-D-phosphohexomutase, C-terminal domain"/>
    <property type="match status" value="1"/>
</dbReference>
<dbReference type="RefSeq" id="WP_090611555.1">
    <property type="nucleotide sequence ID" value="NZ_FODE01000010.1"/>
</dbReference>
<protein>
    <recommendedName>
        <fullName evidence="3">DUF2218 domain-containing protein</fullName>
    </recommendedName>
</protein>
<reference evidence="1 2" key="1">
    <citation type="submission" date="2016-10" db="EMBL/GenBank/DDBJ databases">
        <authorList>
            <person name="de Groot N.N."/>
        </authorList>
    </citation>
    <scope>NUCLEOTIDE SEQUENCE [LARGE SCALE GENOMIC DNA]</scope>
    <source>
        <strain evidence="1 2">DSM 8512</strain>
    </source>
</reference>
<keyword evidence="2" id="KW-1185">Reference proteome</keyword>
<evidence type="ECO:0000313" key="1">
    <source>
        <dbReference type="EMBL" id="SEN58947.1"/>
    </source>
</evidence>
<dbReference type="InterPro" id="IPR014543">
    <property type="entry name" value="UCP028291"/>
</dbReference>
<dbReference type="STRING" id="34002.SAMN04489859_101069"/>
<sequence length="95" mass="10540">MQSSADFPTTRGAQLMQTLAKHFGHKIPVEIADDRAVISFDFGDALAETTEAGLRLQVTGKDAEAVRKLADVVESHLLRFAHREEPKPLEWTRPA</sequence>
<dbReference type="Pfam" id="PF09981">
    <property type="entry name" value="DUF2218"/>
    <property type="match status" value="1"/>
</dbReference>
<evidence type="ECO:0000313" key="2">
    <source>
        <dbReference type="Proteomes" id="UP000199054"/>
    </source>
</evidence>
<dbReference type="AlphaFoldDB" id="A0A1H8HSA4"/>